<dbReference type="AlphaFoldDB" id="A0A7W7G5Y2"/>
<feature type="domain" description="DNA primase/polymerase bifunctional N-terminal" evidence="1">
    <location>
        <begin position="72"/>
        <end position="240"/>
    </location>
</feature>
<dbReference type="Pfam" id="PF09250">
    <property type="entry name" value="Prim-Pol"/>
    <property type="match status" value="1"/>
</dbReference>
<dbReference type="CDD" id="cd04859">
    <property type="entry name" value="Prim_Pol"/>
    <property type="match status" value="1"/>
</dbReference>
<dbReference type="Proteomes" id="UP000542742">
    <property type="component" value="Unassembled WGS sequence"/>
</dbReference>
<proteinExistence type="predicted"/>
<dbReference type="EMBL" id="JACHMF010000001">
    <property type="protein sequence ID" value="MBB4695396.1"/>
    <property type="molecule type" value="Genomic_DNA"/>
</dbReference>
<gene>
    <name evidence="2" type="ORF">BKA14_005544</name>
</gene>
<evidence type="ECO:0000313" key="3">
    <source>
        <dbReference type="Proteomes" id="UP000542742"/>
    </source>
</evidence>
<organism evidence="2 3">
    <name type="scientific">Paractinoplanes abujensis</name>
    <dbReference type="NCBI Taxonomy" id="882441"/>
    <lineage>
        <taxon>Bacteria</taxon>
        <taxon>Bacillati</taxon>
        <taxon>Actinomycetota</taxon>
        <taxon>Actinomycetes</taxon>
        <taxon>Micromonosporales</taxon>
        <taxon>Micromonosporaceae</taxon>
        <taxon>Paractinoplanes</taxon>
    </lineage>
</organism>
<dbReference type="SMART" id="SM00943">
    <property type="entry name" value="Prim-Pol"/>
    <property type="match status" value="1"/>
</dbReference>
<name>A0A7W7G5Y2_9ACTN</name>
<evidence type="ECO:0000259" key="1">
    <source>
        <dbReference type="SMART" id="SM00943"/>
    </source>
</evidence>
<evidence type="ECO:0000313" key="2">
    <source>
        <dbReference type="EMBL" id="MBB4695396.1"/>
    </source>
</evidence>
<accession>A0A7W7G5Y2</accession>
<dbReference type="SUPFAM" id="SSF56747">
    <property type="entry name" value="Prim-pol domain"/>
    <property type="match status" value="1"/>
</dbReference>
<reference evidence="2 3" key="1">
    <citation type="submission" date="2020-08" db="EMBL/GenBank/DDBJ databases">
        <title>Sequencing the genomes of 1000 actinobacteria strains.</title>
        <authorList>
            <person name="Klenk H.-P."/>
        </authorList>
    </citation>
    <scope>NUCLEOTIDE SEQUENCE [LARGE SCALE GENOMIC DNA]</scope>
    <source>
        <strain evidence="2 3">DSM 45518</strain>
    </source>
</reference>
<sequence>MTSRTVPTGWLDWREHLAGSPLPCRICHLPAICRDEHDRPCHKTCAEQALTPPTTDPKERIPMHSNELLTAALSAAARGWHVFPLRPGDKRPAIERWETRATVDPDRIRRCWQTGPYGIGLACGPSGLVVLDFDARKTGQAAPEGREGYLHGWGVFTDLCADLGHPIPNHTYAVATGRGGLHLYFRHPEHGELRNTAGALGWLIDTRAHGGYVVAAGSTVAGRLYTVRLDTRPTTLPGWLTDRLRPAPLRPEGPPLVVELPADRRGAYLRAAIDGTLAKLAEAREGGRNRALFMAAQTLGQLVAGGAVAEDTITAVLADTATRLGLGPRELENTIRSGLVAGARRPRQVA</sequence>
<keyword evidence="3" id="KW-1185">Reference proteome</keyword>
<dbReference type="Gene3D" id="3.30.720.160">
    <property type="entry name" value="Bifunctional DNA primase/polymerase, N-terminal"/>
    <property type="match status" value="1"/>
</dbReference>
<comment type="caution">
    <text evidence="2">The sequence shown here is derived from an EMBL/GenBank/DDBJ whole genome shotgun (WGS) entry which is preliminary data.</text>
</comment>
<protein>
    <recommendedName>
        <fullName evidence="1">DNA primase/polymerase bifunctional N-terminal domain-containing protein</fullName>
    </recommendedName>
</protein>
<dbReference type="InterPro" id="IPR015330">
    <property type="entry name" value="DNA_primase/pol_bifunc_N"/>
</dbReference>